<dbReference type="InterPro" id="IPR001173">
    <property type="entry name" value="Glyco_trans_2-like"/>
</dbReference>
<feature type="domain" description="Glycosyltransferase 2-like" evidence="1">
    <location>
        <begin position="7"/>
        <end position="145"/>
    </location>
</feature>
<dbReference type="SUPFAM" id="SSF53448">
    <property type="entry name" value="Nucleotide-diphospho-sugar transferases"/>
    <property type="match status" value="1"/>
</dbReference>
<proteinExistence type="predicted"/>
<dbReference type="Pfam" id="PF00535">
    <property type="entry name" value="Glycos_transf_2"/>
    <property type="match status" value="1"/>
</dbReference>
<gene>
    <name evidence="2" type="ORF">GCM10023172_08050</name>
</gene>
<evidence type="ECO:0000313" key="2">
    <source>
        <dbReference type="EMBL" id="GAA4495794.1"/>
    </source>
</evidence>
<accession>A0ABP8Q0Z5</accession>
<dbReference type="PANTHER" id="PTHR22916:SF3">
    <property type="entry name" value="UDP-GLCNAC:BETAGAL BETA-1,3-N-ACETYLGLUCOSAMINYLTRANSFERASE-LIKE PROTEIN 1"/>
    <property type="match status" value="1"/>
</dbReference>
<evidence type="ECO:0000313" key="3">
    <source>
        <dbReference type="Proteomes" id="UP001501243"/>
    </source>
</evidence>
<evidence type="ECO:0000259" key="1">
    <source>
        <dbReference type="Pfam" id="PF00535"/>
    </source>
</evidence>
<reference evidence="3" key="1">
    <citation type="journal article" date="2019" name="Int. J. Syst. Evol. Microbiol.">
        <title>The Global Catalogue of Microorganisms (GCM) 10K type strain sequencing project: providing services to taxonomists for standard genome sequencing and annotation.</title>
        <authorList>
            <consortium name="The Broad Institute Genomics Platform"/>
            <consortium name="The Broad Institute Genome Sequencing Center for Infectious Disease"/>
            <person name="Wu L."/>
            <person name="Ma J."/>
        </authorList>
    </citation>
    <scope>NUCLEOTIDE SEQUENCE [LARGE SCALE GENOMIC DNA]</scope>
    <source>
        <strain evidence="3">JCM 17841</strain>
    </source>
</reference>
<protein>
    <recommendedName>
        <fullName evidence="1">Glycosyltransferase 2-like domain-containing protein</fullName>
    </recommendedName>
</protein>
<keyword evidence="3" id="KW-1185">Reference proteome</keyword>
<dbReference type="PANTHER" id="PTHR22916">
    <property type="entry name" value="GLYCOSYLTRANSFERASE"/>
    <property type="match status" value="1"/>
</dbReference>
<comment type="caution">
    <text evidence="2">The sequence shown here is derived from an EMBL/GenBank/DDBJ whole genome shotgun (WGS) entry which is preliminary data.</text>
</comment>
<dbReference type="Proteomes" id="UP001501243">
    <property type="component" value="Unassembled WGS sequence"/>
</dbReference>
<dbReference type="EMBL" id="BAABGQ010000004">
    <property type="protein sequence ID" value="GAA4495794.1"/>
    <property type="molecule type" value="Genomic_DNA"/>
</dbReference>
<dbReference type="Gene3D" id="3.90.550.10">
    <property type="entry name" value="Spore Coat Polysaccharide Biosynthesis Protein SpsA, Chain A"/>
    <property type="match status" value="1"/>
</dbReference>
<sequence>MQERPFEMEIVVANDASTDATTGIIDEYVASMPHLYKVLSYDVNLGVNRNADRGLRACRGRYVALIEGDDYWTDPQKLVRQVEFMEANPDFSFCFHNAMVVYDDDSGTSSHLMTTDLKPEYTLADITQAWNIATASVMYRRKLLSQLPDWTFDSVACDLPIFVILASQGRVGFLPQCMSVYRINQGGVSRSGHSERYMLSIVRMHENVDRYLGYRYHQNTMKKLAEDYLILSNIKISQLDYRAARRYLLRSLWLQLAGEKKAPTMSDFKMLVGTIAPGLVRRFGRGQAARA</sequence>
<organism evidence="2 3">
    <name type="scientific">Hymenobacter ginsengisoli</name>
    <dbReference type="NCBI Taxonomy" id="1051626"/>
    <lineage>
        <taxon>Bacteria</taxon>
        <taxon>Pseudomonadati</taxon>
        <taxon>Bacteroidota</taxon>
        <taxon>Cytophagia</taxon>
        <taxon>Cytophagales</taxon>
        <taxon>Hymenobacteraceae</taxon>
        <taxon>Hymenobacter</taxon>
    </lineage>
</organism>
<dbReference type="InterPro" id="IPR029044">
    <property type="entry name" value="Nucleotide-diphossugar_trans"/>
</dbReference>
<name>A0ABP8Q0Z5_9BACT</name>